<proteinExistence type="predicted"/>
<evidence type="ECO:0000256" key="1">
    <source>
        <dbReference type="SAM" id="MobiDB-lite"/>
    </source>
</evidence>
<feature type="region of interest" description="Disordered" evidence="1">
    <location>
        <begin position="156"/>
        <end position="175"/>
    </location>
</feature>
<protein>
    <submittedName>
        <fullName evidence="3">Uncharacterized protein</fullName>
    </submittedName>
</protein>
<sequence>MADRIACKANATISGALGTVCLNGFCETPGNAVKKLPTWVYVVIAIAVLVVVGGLRIGFCCCCNLCCFAGRATKNAAGAGFAVATGAVKGAAGVAGKAAGAVGRAGRASPTEQAHGGSRYPTTGDTSRYPTHAAPQQSQSNSGPAPLPSNYEKPAQYFELVETVPEPPPPQRSPLAARAAEYGNKYDYAAIPL</sequence>
<evidence type="ECO:0000313" key="4">
    <source>
        <dbReference type="Proteomes" id="UP000318582"/>
    </source>
</evidence>
<name>A0A507E0M8_9FUNG</name>
<dbReference type="Proteomes" id="UP000318582">
    <property type="component" value="Unassembled WGS sequence"/>
</dbReference>
<reference evidence="3 4" key="1">
    <citation type="journal article" date="2019" name="Sci. Rep.">
        <title>Comparative genomics of chytrid fungi reveal insights into the obligate biotrophic and pathogenic lifestyle of Synchytrium endobioticum.</title>
        <authorList>
            <person name="van de Vossenberg B.T.L.H."/>
            <person name="Warris S."/>
            <person name="Nguyen H.D.T."/>
            <person name="van Gent-Pelzer M.P.E."/>
            <person name="Joly D.L."/>
            <person name="van de Geest H.C."/>
            <person name="Bonants P.J.M."/>
            <person name="Smith D.S."/>
            <person name="Levesque C.A."/>
            <person name="van der Lee T.A.J."/>
        </authorList>
    </citation>
    <scope>NUCLEOTIDE SEQUENCE [LARGE SCALE GENOMIC DNA]</scope>
    <source>
        <strain evidence="3 4">CBS 809.83</strain>
    </source>
</reference>
<feature type="compositionally biased region" description="Polar residues" evidence="1">
    <location>
        <begin position="120"/>
        <end position="143"/>
    </location>
</feature>
<dbReference type="EMBL" id="QEAQ01000069">
    <property type="protein sequence ID" value="TPX56610.1"/>
    <property type="molecule type" value="Genomic_DNA"/>
</dbReference>
<comment type="caution">
    <text evidence="3">The sequence shown here is derived from an EMBL/GenBank/DDBJ whole genome shotgun (WGS) entry which is preliminary data.</text>
</comment>
<accession>A0A507E0M8</accession>
<gene>
    <name evidence="3" type="ORF">PhCBS80983_g04412</name>
</gene>
<keyword evidence="2" id="KW-0472">Membrane</keyword>
<feature type="region of interest" description="Disordered" evidence="1">
    <location>
        <begin position="105"/>
        <end position="151"/>
    </location>
</feature>
<keyword evidence="2" id="KW-1133">Transmembrane helix</keyword>
<evidence type="ECO:0000313" key="3">
    <source>
        <dbReference type="EMBL" id="TPX56610.1"/>
    </source>
</evidence>
<keyword evidence="2" id="KW-0812">Transmembrane</keyword>
<feature type="transmembrane region" description="Helical" evidence="2">
    <location>
        <begin position="39"/>
        <end position="59"/>
    </location>
</feature>
<organism evidence="3 4">
    <name type="scientific">Powellomyces hirtus</name>
    <dbReference type="NCBI Taxonomy" id="109895"/>
    <lineage>
        <taxon>Eukaryota</taxon>
        <taxon>Fungi</taxon>
        <taxon>Fungi incertae sedis</taxon>
        <taxon>Chytridiomycota</taxon>
        <taxon>Chytridiomycota incertae sedis</taxon>
        <taxon>Chytridiomycetes</taxon>
        <taxon>Spizellomycetales</taxon>
        <taxon>Powellomycetaceae</taxon>
        <taxon>Powellomyces</taxon>
    </lineage>
</organism>
<keyword evidence="4" id="KW-1185">Reference proteome</keyword>
<dbReference type="AlphaFoldDB" id="A0A507E0M8"/>
<evidence type="ECO:0000256" key="2">
    <source>
        <dbReference type="SAM" id="Phobius"/>
    </source>
</evidence>